<feature type="transmembrane region" description="Helical" evidence="1">
    <location>
        <begin position="15"/>
        <end position="37"/>
    </location>
</feature>
<sequence length="391" mass="42712">MDFDGLDMSTTLGPVYWGTVISLVLGGITVLQAYTYFPHPSDRPFIQVTAASMVIFDFVSSALVVQSVYYYLVPHFGSLAPLASITPELSAECLLSSIITFISQFYFVAQIYAGKTGRGSWMVPVFVAVCAILALVFGVELACTSVMFVFHHNVLGDRHRHFELFFGLAKGFGALTDIVATVAMCKLLSNAGTGMSSTHSLLKSLIRFVVHRGVLVTLIQTLLLITFYAAPANLAWMAFHVNVTKLYANTFFAMLNSREQLKDRIGVSTTSFTNLSQGRLPTKQTVMSAKQIDAESQDRDYDGGAYHMHSMPTVTQTLSLYQGFIIPTPPVSNMATGIKALYGTSQSPITANDTPQEGERNVLVETETAREEWNVRTGVHEHGGAAVVHPI</sequence>
<feature type="domain" description="DUF6534" evidence="2">
    <location>
        <begin position="174"/>
        <end position="259"/>
    </location>
</feature>
<dbReference type="InterPro" id="IPR045339">
    <property type="entry name" value="DUF6534"/>
</dbReference>
<feature type="transmembrane region" description="Helical" evidence="1">
    <location>
        <begin position="162"/>
        <end position="188"/>
    </location>
</feature>
<dbReference type="RefSeq" id="XP_036625819.1">
    <property type="nucleotide sequence ID" value="XM_036772173.1"/>
</dbReference>
<reference evidence="3" key="1">
    <citation type="submission" date="2019-07" db="EMBL/GenBank/DDBJ databases">
        <authorList>
            <person name="Palmer J.M."/>
        </authorList>
    </citation>
    <scope>NUCLEOTIDE SEQUENCE</scope>
    <source>
        <strain evidence="3">PC9</strain>
    </source>
</reference>
<keyword evidence="4" id="KW-1185">Reference proteome</keyword>
<accession>A0A8H6ZNP2</accession>
<proteinExistence type="predicted"/>
<dbReference type="PANTHER" id="PTHR40465">
    <property type="entry name" value="CHROMOSOME 1, WHOLE GENOME SHOTGUN SEQUENCE"/>
    <property type="match status" value="1"/>
</dbReference>
<protein>
    <recommendedName>
        <fullName evidence="2">DUF6534 domain-containing protein</fullName>
    </recommendedName>
</protein>
<dbReference type="PANTHER" id="PTHR40465:SF1">
    <property type="entry name" value="DUF6534 DOMAIN-CONTAINING PROTEIN"/>
    <property type="match status" value="1"/>
</dbReference>
<name>A0A8H6ZNP2_PLEOS</name>
<evidence type="ECO:0000313" key="3">
    <source>
        <dbReference type="EMBL" id="KAF7416272.1"/>
    </source>
</evidence>
<dbReference type="Proteomes" id="UP000623687">
    <property type="component" value="Unassembled WGS sequence"/>
</dbReference>
<dbReference type="VEuPathDB" id="FungiDB:PC9H_002537"/>
<dbReference type="AlphaFoldDB" id="A0A8H6ZNP2"/>
<evidence type="ECO:0000256" key="1">
    <source>
        <dbReference type="SAM" id="Phobius"/>
    </source>
</evidence>
<feature type="transmembrane region" description="Helical" evidence="1">
    <location>
        <begin position="89"/>
        <end position="109"/>
    </location>
</feature>
<feature type="transmembrane region" description="Helical" evidence="1">
    <location>
        <begin position="209"/>
        <end position="230"/>
    </location>
</feature>
<dbReference type="OrthoDB" id="2792702at2759"/>
<feature type="transmembrane region" description="Helical" evidence="1">
    <location>
        <begin position="121"/>
        <end position="150"/>
    </location>
</feature>
<keyword evidence="1" id="KW-1133">Transmembrane helix</keyword>
<comment type="caution">
    <text evidence="3">The sequence shown here is derived from an EMBL/GenBank/DDBJ whole genome shotgun (WGS) entry which is preliminary data.</text>
</comment>
<organism evidence="3 4">
    <name type="scientific">Pleurotus ostreatus</name>
    <name type="common">Oyster mushroom</name>
    <name type="synonym">White-rot fungus</name>
    <dbReference type="NCBI Taxonomy" id="5322"/>
    <lineage>
        <taxon>Eukaryota</taxon>
        <taxon>Fungi</taxon>
        <taxon>Dikarya</taxon>
        <taxon>Basidiomycota</taxon>
        <taxon>Agaricomycotina</taxon>
        <taxon>Agaricomycetes</taxon>
        <taxon>Agaricomycetidae</taxon>
        <taxon>Agaricales</taxon>
        <taxon>Pleurotineae</taxon>
        <taxon>Pleurotaceae</taxon>
        <taxon>Pleurotus</taxon>
    </lineage>
</organism>
<keyword evidence="1" id="KW-0472">Membrane</keyword>
<dbReference type="EMBL" id="JACETU010000011">
    <property type="protein sequence ID" value="KAF7416272.1"/>
    <property type="molecule type" value="Genomic_DNA"/>
</dbReference>
<feature type="transmembrane region" description="Helical" evidence="1">
    <location>
        <begin position="49"/>
        <end position="69"/>
    </location>
</feature>
<dbReference type="Pfam" id="PF20152">
    <property type="entry name" value="DUF6534"/>
    <property type="match status" value="1"/>
</dbReference>
<keyword evidence="1" id="KW-0812">Transmembrane</keyword>
<dbReference type="GeneID" id="59372378"/>
<evidence type="ECO:0000313" key="4">
    <source>
        <dbReference type="Proteomes" id="UP000623687"/>
    </source>
</evidence>
<evidence type="ECO:0000259" key="2">
    <source>
        <dbReference type="Pfam" id="PF20152"/>
    </source>
</evidence>
<gene>
    <name evidence="3" type="ORF">PC9H_002537</name>
</gene>